<evidence type="ECO:0000313" key="3">
    <source>
        <dbReference type="Proteomes" id="UP000528608"/>
    </source>
</evidence>
<organism evidence="2 3">
    <name type="scientific">Streptomyces eurocidicus</name>
    <name type="common">Streptoverticillium eurocidicus</name>
    <dbReference type="NCBI Taxonomy" id="66423"/>
    <lineage>
        <taxon>Bacteria</taxon>
        <taxon>Bacillati</taxon>
        <taxon>Actinomycetota</taxon>
        <taxon>Actinomycetes</taxon>
        <taxon>Kitasatosporales</taxon>
        <taxon>Streptomycetaceae</taxon>
        <taxon>Streptomyces</taxon>
    </lineage>
</organism>
<dbReference type="RefSeq" id="WP_170127845.1">
    <property type="nucleotide sequence ID" value="NZ_JACHJF010000003.1"/>
</dbReference>
<accession>A0A7W8F1Z4</accession>
<dbReference type="EMBL" id="JACHJF010000003">
    <property type="protein sequence ID" value="MBB5118280.1"/>
    <property type="molecule type" value="Genomic_DNA"/>
</dbReference>
<dbReference type="Proteomes" id="UP000528608">
    <property type="component" value="Unassembled WGS sequence"/>
</dbReference>
<gene>
    <name evidence="2" type="ORF">FHS36_001701</name>
</gene>
<feature type="compositionally biased region" description="Basic and acidic residues" evidence="1">
    <location>
        <begin position="1"/>
        <end position="33"/>
    </location>
</feature>
<comment type="caution">
    <text evidence="2">The sequence shown here is derived from an EMBL/GenBank/DDBJ whole genome shotgun (WGS) entry which is preliminary data.</text>
</comment>
<feature type="region of interest" description="Disordered" evidence="1">
    <location>
        <begin position="1"/>
        <end position="51"/>
    </location>
</feature>
<proteinExistence type="predicted"/>
<sequence>MDQLKGHSDRKQGRGEGLEETARVRRAVPRETPETTNEEADPESHIIRGID</sequence>
<evidence type="ECO:0000313" key="2">
    <source>
        <dbReference type="EMBL" id="MBB5118280.1"/>
    </source>
</evidence>
<feature type="compositionally biased region" description="Basic and acidic residues" evidence="1">
    <location>
        <begin position="42"/>
        <end position="51"/>
    </location>
</feature>
<dbReference type="AlphaFoldDB" id="A0A7W8F1Z4"/>
<name>A0A7W8F1Z4_STREU</name>
<protein>
    <submittedName>
        <fullName evidence="2">Uncharacterized protein</fullName>
    </submittedName>
</protein>
<reference evidence="2 3" key="1">
    <citation type="submission" date="2020-08" db="EMBL/GenBank/DDBJ databases">
        <title>Genomic Encyclopedia of Type Strains, Phase III (KMG-III): the genomes of soil and plant-associated and newly described type strains.</title>
        <authorList>
            <person name="Whitman W."/>
        </authorList>
    </citation>
    <scope>NUCLEOTIDE SEQUENCE [LARGE SCALE GENOMIC DNA]</scope>
    <source>
        <strain evidence="2 3">CECT 3259</strain>
    </source>
</reference>
<evidence type="ECO:0000256" key="1">
    <source>
        <dbReference type="SAM" id="MobiDB-lite"/>
    </source>
</evidence>